<evidence type="ECO:0000256" key="1">
    <source>
        <dbReference type="ARBA" id="ARBA00004613"/>
    </source>
</evidence>
<dbReference type="PANTHER" id="PTHR32305">
    <property type="match status" value="1"/>
</dbReference>
<dbReference type="InterPro" id="IPR017847">
    <property type="entry name" value="T6SS_RhsGE_Vgr_subset"/>
</dbReference>
<dbReference type="InterPro" id="IPR050708">
    <property type="entry name" value="T6SS_VgrG/RHS"/>
</dbReference>
<evidence type="ECO:0000256" key="4">
    <source>
        <dbReference type="SAM" id="MobiDB-lite"/>
    </source>
</evidence>
<keyword evidence="3" id="KW-0964">Secreted</keyword>
<feature type="region of interest" description="Disordered" evidence="4">
    <location>
        <begin position="278"/>
        <end position="301"/>
    </location>
</feature>
<comment type="similarity">
    <text evidence="2">Belongs to the VgrG protein family.</text>
</comment>
<feature type="domain" description="Gp5/Type VI secretion system Vgr C-terminal trimerisation" evidence="6">
    <location>
        <begin position="491"/>
        <end position="599"/>
    </location>
</feature>
<gene>
    <name evidence="7" type="ORF">BE17_24325</name>
</gene>
<dbReference type="Pfam" id="PF04717">
    <property type="entry name" value="Phage_base_V"/>
    <property type="match status" value="1"/>
</dbReference>
<organism evidence="7 8">
    <name type="scientific">Sorangium cellulosum</name>
    <name type="common">Polyangium cellulosum</name>
    <dbReference type="NCBI Taxonomy" id="56"/>
    <lineage>
        <taxon>Bacteria</taxon>
        <taxon>Pseudomonadati</taxon>
        <taxon>Myxococcota</taxon>
        <taxon>Polyangia</taxon>
        <taxon>Polyangiales</taxon>
        <taxon>Polyangiaceae</taxon>
        <taxon>Sorangium</taxon>
    </lineage>
</organism>
<comment type="caution">
    <text evidence="7">The sequence shown here is derived from an EMBL/GenBank/DDBJ whole genome shotgun (WGS) entry which is preliminary data.</text>
</comment>
<dbReference type="NCBIfam" id="TIGR03361">
    <property type="entry name" value="VI_Rhs_Vgr"/>
    <property type="match status" value="1"/>
</dbReference>
<evidence type="ECO:0000259" key="6">
    <source>
        <dbReference type="Pfam" id="PF22178"/>
    </source>
</evidence>
<dbReference type="Pfam" id="PF05954">
    <property type="entry name" value="Phage_GPD"/>
    <property type="match status" value="1"/>
</dbReference>
<dbReference type="Gene3D" id="2.40.50.230">
    <property type="entry name" value="Gp5 N-terminal domain"/>
    <property type="match status" value="1"/>
</dbReference>
<dbReference type="PANTHER" id="PTHR32305:SF15">
    <property type="entry name" value="PROTEIN RHSA-RELATED"/>
    <property type="match status" value="1"/>
</dbReference>
<dbReference type="Pfam" id="PF22178">
    <property type="entry name" value="Gp5_trimer_C"/>
    <property type="match status" value="1"/>
</dbReference>
<dbReference type="Gene3D" id="2.30.110.50">
    <property type="match status" value="1"/>
</dbReference>
<dbReference type="NCBIfam" id="TIGR01646">
    <property type="entry name" value="vgr_GE"/>
    <property type="match status" value="1"/>
</dbReference>
<reference evidence="7 8" key="1">
    <citation type="submission" date="2014-02" db="EMBL/GenBank/DDBJ databases">
        <title>The small core and large imbalanced accessory genome model reveals a collaborative survival strategy of Sorangium cellulosum strains in nature.</title>
        <authorList>
            <person name="Han K."/>
            <person name="Peng R."/>
            <person name="Blom J."/>
            <person name="Li Y.-Z."/>
        </authorList>
    </citation>
    <scope>NUCLEOTIDE SEQUENCE [LARGE SCALE GENOMIC DNA]</scope>
    <source>
        <strain evidence="7 8">So0011-07</strain>
    </source>
</reference>
<feature type="region of interest" description="Disordered" evidence="4">
    <location>
        <begin position="380"/>
        <end position="399"/>
    </location>
</feature>
<sequence>MANSHPNMRDMGTRLSDLTSSGLYRAEAQIASGDMLDVRRFQVTERMSSLFEVHIVAVSDNPDIDFEAVIGQPMTFAAHANRTRVWSGLCSHLQQVAVEERHLSTYELTLVPRLWLATQRRNHRMFQHKSEVDIALQLLGEWGISPTRRLASEYKKRKYRVQYGESDYTFICRMLEDAGVSFYFDSGGESRLVLDDRPQANAARVPIAYRDHPTDADREHVTKVVVGRRLRPGKYTVRDHDHRRPANYKLLATASGAGSVEDQLERFHYVPGAFLFESQKGESSPTADEQGKYRADESEGEALAQRRLEAKRASAREIGFKTNVIDPAPGAVLSFLEHPKSELGPDKKLLVLESQLSGEVPGVWEHSCVAVSADAPYRPPLRTRKPRAQGVESATVVGPPGEEIHVDEFGRVRVHFHWDRESKMNNDSSCWIHVSQPWGGAGFGGTNLPRIGQEVIVDFLGGDPDRPIIVGRVYTNLQKTPYSLPANKTQSGWKSNSSPSTDGYNEIMFEDKAGSELVRMQAEKDLHKLVKNDQETTIGRDRTTGIGNNEDVTVGNNASKSVMNSLREMVGMIRARAVGIDETVQIGRNQTINVGEKIEITCGKSQLVMDKDGNITLKGVRILVDGSEHVQVFGHPIDLN</sequence>
<dbReference type="Gene3D" id="3.55.50.10">
    <property type="entry name" value="Baseplate protein-like domains"/>
    <property type="match status" value="1"/>
</dbReference>
<dbReference type="SUPFAM" id="SSF69279">
    <property type="entry name" value="Phage tail proteins"/>
    <property type="match status" value="2"/>
</dbReference>
<dbReference type="Proteomes" id="UP000075635">
    <property type="component" value="Unassembled WGS sequence"/>
</dbReference>
<feature type="domain" description="Gp5/Type VI secretion system Vgr protein OB-fold" evidence="5">
    <location>
        <begin position="407"/>
        <end position="474"/>
    </location>
</feature>
<accession>A0A150RS82</accession>
<dbReference type="InterPro" id="IPR037026">
    <property type="entry name" value="Vgr_OB-fold_dom_sf"/>
</dbReference>
<evidence type="ECO:0000256" key="2">
    <source>
        <dbReference type="ARBA" id="ARBA00005558"/>
    </source>
</evidence>
<dbReference type="SUPFAM" id="SSF69349">
    <property type="entry name" value="Phage fibre proteins"/>
    <property type="match status" value="1"/>
</dbReference>
<comment type="subcellular location">
    <subcellularLocation>
        <location evidence="1">Secreted</location>
    </subcellularLocation>
</comment>
<evidence type="ECO:0000259" key="5">
    <source>
        <dbReference type="Pfam" id="PF04717"/>
    </source>
</evidence>
<dbReference type="GO" id="GO:0005576">
    <property type="term" value="C:extracellular region"/>
    <property type="evidence" value="ECO:0007669"/>
    <property type="project" value="UniProtKB-SubCell"/>
</dbReference>
<dbReference type="InterPro" id="IPR054030">
    <property type="entry name" value="Gp5_Vgr_C"/>
</dbReference>
<evidence type="ECO:0000313" key="7">
    <source>
        <dbReference type="EMBL" id="KYF83051.1"/>
    </source>
</evidence>
<dbReference type="Gene3D" id="4.10.220.110">
    <property type="match status" value="1"/>
</dbReference>
<dbReference type="InterPro" id="IPR006533">
    <property type="entry name" value="T6SS_Vgr_RhsGE"/>
</dbReference>
<evidence type="ECO:0000313" key="8">
    <source>
        <dbReference type="Proteomes" id="UP000075635"/>
    </source>
</evidence>
<dbReference type="EMBL" id="JEMB01002160">
    <property type="protein sequence ID" value="KYF83051.1"/>
    <property type="molecule type" value="Genomic_DNA"/>
</dbReference>
<evidence type="ECO:0000256" key="3">
    <source>
        <dbReference type="ARBA" id="ARBA00022525"/>
    </source>
</evidence>
<name>A0A150RS82_SORCE</name>
<dbReference type="AlphaFoldDB" id="A0A150RS82"/>
<dbReference type="SUPFAM" id="SSF69255">
    <property type="entry name" value="gp5 N-terminal domain-like"/>
    <property type="match status" value="1"/>
</dbReference>
<protein>
    <submittedName>
        <fullName evidence="7">Uncharacterized protein</fullName>
    </submittedName>
</protein>
<proteinExistence type="inferred from homology"/>
<dbReference type="InterPro" id="IPR006531">
    <property type="entry name" value="Gp5/Vgr_OB"/>
</dbReference>